<proteinExistence type="predicted"/>
<name>A0A9N9KCU1_9GLOM</name>
<evidence type="ECO:0000256" key="1">
    <source>
        <dbReference type="SAM" id="Phobius"/>
    </source>
</evidence>
<dbReference type="EMBL" id="CAJVQA010053122">
    <property type="protein sequence ID" value="CAG8823552.1"/>
    <property type="molecule type" value="Genomic_DNA"/>
</dbReference>
<reference evidence="2" key="1">
    <citation type="submission" date="2021-06" db="EMBL/GenBank/DDBJ databases">
        <authorList>
            <person name="Kallberg Y."/>
            <person name="Tangrot J."/>
            <person name="Rosling A."/>
        </authorList>
    </citation>
    <scope>NUCLEOTIDE SEQUENCE</scope>
    <source>
        <strain evidence="2">FL966</strain>
    </source>
</reference>
<gene>
    <name evidence="2" type="ORF">CPELLU_LOCUS19916</name>
</gene>
<dbReference type="AlphaFoldDB" id="A0A9N9KCU1"/>
<protein>
    <submittedName>
        <fullName evidence="2">8960_t:CDS:1</fullName>
    </submittedName>
</protein>
<keyword evidence="3" id="KW-1185">Reference proteome</keyword>
<keyword evidence="1" id="KW-0472">Membrane</keyword>
<dbReference type="Proteomes" id="UP000789759">
    <property type="component" value="Unassembled WGS sequence"/>
</dbReference>
<organism evidence="2 3">
    <name type="scientific">Cetraspora pellucida</name>
    <dbReference type="NCBI Taxonomy" id="1433469"/>
    <lineage>
        <taxon>Eukaryota</taxon>
        <taxon>Fungi</taxon>
        <taxon>Fungi incertae sedis</taxon>
        <taxon>Mucoromycota</taxon>
        <taxon>Glomeromycotina</taxon>
        <taxon>Glomeromycetes</taxon>
        <taxon>Diversisporales</taxon>
        <taxon>Gigasporaceae</taxon>
        <taxon>Cetraspora</taxon>
    </lineage>
</organism>
<sequence length="68" mass="7986">GLFDILRSTETLEKVLFINLSAISLICDIFNLRILFNFSKAHNSGFFNTSYQAYFIALLYWNIRLFDL</sequence>
<accession>A0A9N9KCU1</accession>
<comment type="caution">
    <text evidence="2">The sequence shown here is derived from an EMBL/GenBank/DDBJ whole genome shotgun (WGS) entry which is preliminary data.</text>
</comment>
<keyword evidence="1" id="KW-1133">Transmembrane helix</keyword>
<evidence type="ECO:0000313" key="2">
    <source>
        <dbReference type="EMBL" id="CAG8823552.1"/>
    </source>
</evidence>
<evidence type="ECO:0000313" key="3">
    <source>
        <dbReference type="Proteomes" id="UP000789759"/>
    </source>
</evidence>
<keyword evidence="1" id="KW-0812">Transmembrane</keyword>
<feature type="transmembrane region" description="Helical" evidence="1">
    <location>
        <begin position="16"/>
        <end position="36"/>
    </location>
</feature>
<feature type="transmembrane region" description="Helical" evidence="1">
    <location>
        <begin position="45"/>
        <end position="63"/>
    </location>
</feature>
<feature type="non-terminal residue" evidence="2">
    <location>
        <position position="1"/>
    </location>
</feature>